<dbReference type="PANTHER" id="PTHR32305:SF15">
    <property type="entry name" value="PROTEIN RHSA-RELATED"/>
    <property type="match status" value="1"/>
</dbReference>
<sequence length="176" mass="19869">MTKNGSALYYELDGEGSVIGLIDENGDIVNSYHYDPYGIILKAEERVRNDFLFVGQWGVVRDKAVPFLYKMRSRYYDAMVGRFISYDPLEYSTLETNLYVYAYNNPVVFTKKEGRIPIVPLAMLAVRAIPVVIRFVPKISSAIAPVLRYAGSKALRYGIRSKDPWYGVLGNVGGYA</sequence>
<evidence type="ECO:0000256" key="1">
    <source>
        <dbReference type="ARBA" id="ARBA00022737"/>
    </source>
</evidence>
<evidence type="ECO:0000313" key="3">
    <source>
        <dbReference type="EnsemblMetazoa" id="XP_020894786.1"/>
    </source>
</evidence>
<dbReference type="InterPro" id="IPR056823">
    <property type="entry name" value="TEN-like_YD-shell"/>
</dbReference>
<evidence type="ECO:0000313" key="4">
    <source>
        <dbReference type="Proteomes" id="UP000887567"/>
    </source>
</evidence>
<dbReference type="EnsemblMetazoa" id="XM_021039127.1">
    <property type="protein sequence ID" value="XP_020894786.1"/>
    <property type="gene ID" value="LOC110233799"/>
</dbReference>
<proteinExistence type="predicted"/>
<dbReference type="OrthoDB" id="5986940at2759"/>
<dbReference type="GeneID" id="110233799"/>
<keyword evidence="4" id="KW-1185">Reference proteome</keyword>
<dbReference type="KEGG" id="epa:110233799"/>
<organism evidence="3 4">
    <name type="scientific">Exaiptasia diaphana</name>
    <name type="common">Tropical sea anemone</name>
    <name type="synonym">Aiptasia pulchella</name>
    <dbReference type="NCBI Taxonomy" id="2652724"/>
    <lineage>
        <taxon>Eukaryota</taxon>
        <taxon>Metazoa</taxon>
        <taxon>Cnidaria</taxon>
        <taxon>Anthozoa</taxon>
        <taxon>Hexacorallia</taxon>
        <taxon>Actiniaria</taxon>
        <taxon>Aiptasiidae</taxon>
        <taxon>Exaiptasia</taxon>
    </lineage>
</organism>
<dbReference type="PANTHER" id="PTHR32305">
    <property type="match status" value="1"/>
</dbReference>
<protein>
    <recommendedName>
        <fullName evidence="2">Teneurin-like YD-shell domain-containing protein</fullName>
    </recommendedName>
</protein>
<reference evidence="3" key="1">
    <citation type="submission" date="2022-11" db="UniProtKB">
        <authorList>
            <consortium name="EnsemblMetazoa"/>
        </authorList>
    </citation>
    <scope>IDENTIFICATION</scope>
</reference>
<dbReference type="AlphaFoldDB" id="A0A913WVK3"/>
<dbReference type="Proteomes" id="UP000887567">
    <property type="component" value="Unplaced"/>
</dbReference>
<dbReference type="Gene3D" id="2.180.10.10">
    <property type="entry name" value="RHS repeat-associated core"/>
    <property type="match status" value="1"/>
</dbReference>
<dbReference type="NCBIfam" id="TIGR03696">
    <property type="entry name" value="Rhs_assc_core"/>
    <property type="match status" value="1"/>
</dbReference>
<keyword evidence="1" id="KW-0677">Repeat</keyword>
<dbReference type="InterPro" id="IPR050708">
    <property type="entry name" value="T6SS_VgrG/RHS"/>
</dbReference>
<dbReference type="Pfam" id="PF25023">
    <property type="entry name" value="TEN_YD-shell"/>
    <property type="match status" value="1"/>
</dbReference>
<evidence type="ECO:0000259" key="2">
    <source>
        <dbReference type="Pfam" id="PF25023"/>
    </source>
</evidence>
<dbReference type="InterPro" id="IPR022385">
    <property type="entry name" value="Rhs_assc_core"/>
</dbReference>
<name>A0A913WVK3_EXADI</name>
<dbReference type="RefSeq" id="XP_020894786.1">
    <property type="nucleotide sequence ID" value="XM_021039127.1"/>
</dbReference>
<feature type="domain" description="Teneurin-like YD-shell" evidence="2">
    <location>
        <begin position="1"/>
        <end position="107"/>
    </location>
</feature>
<accession>A0A913WVK3</accession>